<name>A0A5E6M8H4_9BACT</name>
<evidence type="ECO:0000313" key="2">
    <source>
        <dbReference type="EMBL" id="VVM04646.1"/>
    </source>
</evidence>
<dbReference type="Pfam" id="PF08708">
    <property type="entry name" value="PriCT_1"/>
    <property type="match status" value="1"/>
</dbReference>
<reference evidence="2" key="1">
    <citation type="submission" date="2019-09" db="EMBL/GenBank/DDBJ databases">
        <authorList>
            <person name="Cremers G."/>
        </authorList>
    </citation>
    <scope>NUCLEOTIDE SEQUENCE [LARGE SCALE GENOMIC DNA]</scope>
    <source>
        <strain evidence="2">3B</strain>
    </source>
</reference>
<dbReference type="SMART" id="SM00942">
    <property type="entry name" value="PriCT_1"/>
    <property type="match status" value="1"/>
</dbReference>
<dbReference type="InterPro" id="IPR015330">
    <property type="entry name" value="DNA_primase/pol_bifunc_N"/>
</dbReference>
<dbReference type="Pfam" id="PF09250">
    <property type="entry name" value="Prim-Pol"/>
    <property type="match status" value="1"/>
</dbReference>
<sequence>MGLRPGIDLRADGAYVVAPPSLHASGHRYAWAQGRSPEEIPPAPPPVWLRRQMGWEAVGHPLAYWRRLVREGVQEGERNNTIASLTGHLLWHGVDPAVVLDLLLAWNATRCRPPLSEDEVARAVESIVRLHRRQEEREEKL</sequence>
<dbReference type="Proteomes" id="UP000381693">
    <property type="component" value="Unassembled WGS sequence"/>
</dbReference>
<keyword evidence="3" id="KW-1185">Reference proteome</keyword>
<organism evidence="2 3">
    <name type="scientific">Methylacidimicrobium cyclopophantes</name>
    <dbReference type="NCBI Taxonomy" id="1041766"/>
    <lineage>
        <taxon>Bacteria</taxon>
        <taxon>Pseudomonadati</taxon>
        <taxon>Verrucomicrobiota</taxon>
        <taxon>Methylacidimicrobium</taxon>
    </lineage>
</organism>
<accession>A0A5E6M8H4</accession>
<feature type="domain" description="Primase C-terminal 1" evidence="1">
    <location>
        <begin position="67"/>
        <end position="133"/>
    </location>
</feature>
<evidence type="ECO:0000259" key="1">
    <source>
        <dbReference type="SMART" id="SM00942"/>
    </source>
</evidence>
<evidence type="ECO:0000313" key="3">
    <source>
        <dbReference type="Proteomes" id="UP000381693"/>
    </source>
</evidence>
<proteinExistence type="predicted"/>
<dbReference type="OrthoDB" id="110640at2"/>
<dbReference type="InterPro" id="IPR014820">
    <property type="entry name" value="PriCT_1"/>
</dbReference>
<comment type="caution">
    <text evidence="2">The sequence shown here is derived from an EMBL/GenBank/DDBJ whole genome shotgun (WGS) entry which is preliminary data.</text>
</comment>
<dbReference type="AlphaFoldDB" id="A0A5E6M8H4"/>
<dbReference type="EMBL" id="CABFUZ020000025">
    <property type="protein sequence ID" value="VVM04646.1"/>
    <property type="molecule type" value="Genomic_DNA"/>
</dbReference>
<gene>
    <name evidence="2" type="ORF">MAMC_00162</name>
</gene>
<dbReference type="SUPFAM" id="SSF56747">
    <property type="entry name" value="Prim-pol domain"/>
    <property type="match status" value="1"/>
</dbReference>
<protein>
    <recommendedName>
        <fullName evidence="1">Primase C-terminal 1 domain-containing protein</fullName>
    </recommendedName>
</protein>